<evidence type="ECO:0000313" key="3">
    <source>
        <dbReference type="EMBL" id="KAF1810518.1"/>
    </source>
</evidence>
<dbReference type="GO" id="GO:0008270">
    <property type="term" value="F:zinc ion binding"/>
    <property type="evidence" value="ECO:0007669"/>
    <property type="project" value="TreeGrafter"/>
</dbReference>
<keyword evidence="4" id="KW-1185">Reference proteome</keyword>
<reference evidence="3 5" key="1">
    <citation type="submission" date="2020-01" db="EMBL/GenBank/DDBJ databases">
        <authorList>
            <consortium name="DOE Joint Genome Institute"/>
            <person name="Haridas S."/>
            <person name="Albert R."/>
            <person name="Binder M."/>
            <person name="Bloem J."/>
            <person name="Labutti K."/>
            <person name="Salamov A."/>
            <person name="Andreopoulos B."/>
            <person name="Baker S.E."/>
            <person name="Barry K."/>
            <person name="Bills G."/>
            <person name="Bluhm B.H."/>
            <person name="Cannon C."/>
            <person name="Castanera R."/>
            <person name="Culley D.E."/>
            <person name="Daum C."/>
            <person name="Ezra D."/>
            <person name="Gonzalez J.B."/>
            <person name="Henrissat B."/>
            <person name="Kuo A."/>
            <person name="Liang C."/>
            <person name="Lipzen A."/>
            <person name="Lutzoni F."/>
            <person name="Magnuson J."/>
            <person name="Mondo S."/>
            <person name="Nolan M."/>
            <person name="Ohm R."/>
            <person name="Pangilinan J."/>
            <person name="Park H.-J."/>
            <person name="Ramirez L."/>
            <person name="Alfaro M."/>
            <person name="Sun H."/>
            <person name="Tritt A."/>
            <person name="Yoshinaga Y."/>
            <person name="Zwiers L.-H."/>
            <person name="Turgeon B.G."/>
            <person name="Goodwin S.B."/>
            <person name="Spatafora J.W."/>
            <person name="Crous P.W."/>
            <person name="Grigoriev I.V."/>
        </authorList>
    </citation>
    <scope>NUCLEOTIDE SEQUENCE</scope>
    <source>
        <strain evidence="3 5">CBS 781.70</strain>
    </source>
</reference>
<dbReference type="GO" id="GO:0009277">
    <property type="term" value="C:fungal-type cell wall"/>
    <property type="evidence" value="ECO:0007669"/>
    <property type="project" value="TreeGrafter"/>
</dbReference>
<dbReference type="PANTHER" id="PTHR39399">
    <property type="entry name" value="PROTEIN ZPS1"/>
    <property type="match status" value="1"/>
</dbReference>
<feature type="non-terminal residue" evidence="3">
    <location>
        <position position="1"/>
    </location>
</feature>
<dbReference type="GO" id="GO:0009986">
    <property type="term" value="C:cell surface"/>
    <property type="evidence" value="ECO:0007669"/>
    <property type="project" value="TreeGrafter"/>
</dbReference>
<dbReference type="PANTHER" id="PTHR39399:SF1">
    <property type="entry name" value="PROTEIN ZPS1"/>
    <property type="match status" value="1"/>
</dbReference>
<dbReference type="Pfam" id="PF13933">
    <property type="entry name" value="HRXXH"/>
    <property type="match status" value="1"/>
</dbReference>
<protein>
    <recommendedName>
        <fullName evidence="2">Putative peptidase domain-containing protein</fullName>
    </recommendedName>
</protein>
<reference evidence="5" key="2">
    <citation type="submission" date="2020-04" db="EMBL/GenBank/DDBJ databases">
        <authorList>
            <consortium name="NCBI Genome Project"/>
        </authorList>
    </citation>
    <scope>NUCLEOTIDE SEQUENCE</scope>
    <source>
        <strain evidence="5">CBS 781.70</strain>
    </source>
</reference>
<evidence type="ECO:0000313" key="5">
    <source>
        <dbReference type="RefSeq" id="XP_033532149.1"/>
    </source>
</evidence>
<dbReference type="InterPro" id="IPR029482">
    <property type="entry name" value="HRXXH"/>
</dbReference>
<gene>
    <name evidence="3 5" type="ORF">P152DRAFT_491586</name>
</gene>
<dbReference type="RefSeq" id="XP_033532149.1">
    <property type="nucleotide sequence ID" value="XM_033682170.1"/>
</dbReference>
<proteinExistence type="predicted"/>
<dbReference type="GO" id="GO:0005576">
    <property type="term" value="C:extracellular region"/>
    <property type="evidence" value="ECO:0007669"/>
    <property type="project" value="TreeGrafter"/>
</dbReference>
<sequence>GHWRGANATQESVICPLSCLNRLPLETVCGRGYTVAASPLNTYFAVDLLHRLFHAPQINEDTISRYSENYTDARVLARSGPTKSARDSEALQLFAIDIYAYDVAVPGAGCSGDNVAKRIASSMLEALSSTAPSTAVGNIPVESVPLGTNRPPGSQHEGTPTNAAVRYAL</sequence>
<name>A0A6G1FXN9_9PEZI</name>
<feature type="region of interest" description="Disordered" evidence="1">
    <location>
        <begin position="138"/>
        <end position="161"/>
    </location>
</feature>
<organism evidence="3">
    <name type="scientific">Eremomyces bilateralis CBS 781.70</name>
    <dbReference type="NCBI Taxonomy" id="1392243"/>
    <lineage>
        <taxon>Eukaryota</taxon>
        <taxon>Fungi</taxon>
        <taxon>Dikarya</taxon>
        <taxon>Ascomycota</taxon>
        <taxon>Pezizomycotina</taxon>
        <taxon>Dothideomycetes</taxon>
        <taxon>Dothideomycetes incertae sedis</taxon>
        <taxon>Eremomycetales</taxon>
        <taxon>Eremomycetaceae</taxon>
        <taxon>Eremomyces</taxon>
    </lineage>
</organism>
<dbReference type="AlphaFoldDB" id="A0A6G1FXN9"/>
<dbReference type="OrthoDB" id="4689212at2759"/>
<dbReference type="InterPro" id="IPR039124">
    <property type="entry name" value="PRA1-like"/>
</dbReference>
<evidence type="ECO:0000256" key="1">
    <source>
        <dbReference type="SAM" id="MobiDB-lite"/>
    </source>
</evidence>
<dbReference type="EMBL" id="ML975166">
    <property type="protein sequence ID" value="KAF1810518.1"/>
    <property type="molecule type" value="Genomic_DNA"/>
</dbReference>
<evidence type="ECO:0000313" key="4">
    <source>
        <dbReference type="Proteomes" id="UP000504638"/>
    </source>
</evidence>
<evidence type="ECO:0000259" key="2">
    <source>
        <dbReference type="Pfam" id="PF13933"/>
    </source>
</evidence>
<dbReference type="GO" id="GO:0005178">
    <property type="term" value="F:integrin binding"/>
    <property type="evidence" value="ECO:0007669"/>
    <property type="project" value="TreeGrafter"/>
</dbReference>
<dbReference type="Proteomes" id="UP000504638">
    <property type="component" value="Unplaced"/>
</dbReference>
<reference evidence="5" key="3">
    <citation type="submission" date="2025-04" db="UniProtKB">
        <authorList>
            <consortium name="RefSeq"/>
        </authorList>
    </citation>
    <scope>IDENTIFICATION</scope>
    <source>
        <strain evidence="5">CBS 781.70</strain>
    </source>
</reference>
<accession>A0A6G1FXN9</accession>
<dbReference type="SUPFAM" id="SSF55486">
    <property type="entry name" value="Metalloproteases ('zincins'), catalytic domain"/>
    <property type="match status" value="1"/>
</dbReference>
<dbReference type="GeneID" id="54422740"/>
<feature type="domain" description="Putative peptidase" evidence="2">
    <location>
        <begin position="1"/>
        <end position="113"/>
    </location>
</feature>